<protein>
    <submittedName>
        <fullName evidence="1">Uncharacterized protein</fullName>
    </submittedName>
</protein>
<evidence type="ECO:0000313" key="2">
    <source>
        <dbReference type="Proteomes" id="UP000324748"/>
    </source>
</evidence>
<evidence type="ECO:0000313" key="1">
    <source>
        <dbReference type="EMBL" id="KAA1066497.1"/>
    </source>
</evidence>
<accession>A0A5B0LNJ4</accession>
<name>A0A5B0LNJ4_PUCGR</name>
<reference evidence="1 2" key="1">
    <citation type="submission" date="2019-05" db="EMBL/GenBank/DDBJ databases">
        <title>Emergence of the Ug99 lineage of the wheat stem rust pathogen through somatic hybridization.</title>
        <authorList>
            <person name="Li F."/>
            <person name="Upadhyaya N.M."/>
            <person name="Sperschneider J."/>
            <person name="Matny O."/>
            <person name="Nguyen-Phuc H."/>
            <person name="Mago R."/>
            <person name="Raley C."/>
            <person name="Miller M.E."/>
            <person name="Silverstein K.A.T."/>
            <person name="Henningsen E."/>
            <person name="Hirsch C.D."/>
            <person name="Visser B."/>
            <person name="Pretorius Z.A."/>
            <person name="Steffenson B.J."/>
            <person name="Schwessinger B."/>
            <person name="Dodds P.N."/>
            <person name="Figueroa M."/>
        </authorList>
    </citation>
    <scope>NUCLEOTIDE SEQUENCE [LARGE SCALE GENOMIC DNA]</scope>
    <source>
        <strain evidence="1">21-0</strain>
    </source>
</reference>
<gene>
    <name evidence="1" type="ORF">PGT21_031726</name>
</gene>
<organism evidence="1 2">
    <name type="scientific">Puccinia graminis f. sp. tritici</name>
    <dbReference type="NCBI Taxonomy" id="56615"/>
    <lineage>
        <taxon>Eukaryota</taxon>
        <taxon>Fungi</taxon>
        <taxon>Dikarya</taxon>
        <taxon>Basidiomycota</taxon>
        <taxon>Pucciniomycotina</taxon>
        <taxon>Pucciniomycetes</taxon>
        <taxon>Pucciniales</taxon>
        <taxon>Pucciniaceae</taxon>
        <taxon>Puccinia</taxon>
    </lineage>
</organism>
<comment type="caution">
    <text evidence="1">The sequence shown here is derived from an EMBL/GenBank/DDBJ whole genome shotgun (WGS) entry which is preliminary data.</text>
</comment>
<dbReference type="EMBL" id="VSWC01000196">
    <property type="protein sequence ID" value="KAA1066497.1"/>
    <property type="molecule type" value="Genomic_DNA"/>
</dbReference>
<dbReference type="Proteomes" id="UP000324748">
    <property type="component" value="Unassembled WGS sequence"/>
</dbReference>
<sequence>MTIPNESIPSPPDTFQENFRTFCRSQIREVLLRPDIEAYTRKVAERDNITNWPLTIVKSNNFKHRYLPADYQRNAVFKKELNTLLGNILKGEKSNFASFLRTGLGGENPPISPPKLTAIIGHVYTSMDPRFEAIPAEQIPSDERITLPRQA</sequence>
<proteinExistence type="predicted"/>
<keyword evidence="2" id="KW-1185">Reference proteome</keyword>
<dbReference type="OrthoDB" id="10653267at2759"/>
<dbReference type="AlphaFoldDB" id="A0A5B0LNJ4"/>